<dbReference type="AlphaFoldDB" id="A0A553DMG9"/>
<dbReference type="RefSeq" id="WP_144257759.1">
    <property type="nucleotide sequence ID" value="NZ_VJZT01000046.1"/>
</dbReference>
<evidence type="ECO:0000313" key="1">
    <source>
        <dbReference type="EMBL" id="TRX33991.1"/>
    </source>
</evidence>
<dbReference type="OrthoDB" id="1360098at2"/>
<proteinExistence type="predicted"/>
<comment type="caution">
    <text evidence="1">The sequence shown here is derived from an EMBL/GenBank/DDBJ whole genome shotgun (WGS) entry which is preliminary data.</text>
</comment>
<evidence type="ECO:0000313" key="2">
    <source>
        <dbReference type="Proteomes" id="UP000316371"/>
    </source>
</evidence>
<name>A0A553DMG9_9FLAO</name>
<dbReference type="EMBL" id="VJZT01000046">
    <property type="protein sequence ID" value="TRX33991.1"/>
    <property type="molecule type" value="Genomic_DNA"/>
</dbReference>
<gene>
    <name evidence="1" type="ORF">FNW21_16040</name>
</gene>
<reference evidence="1 2" key="1">
    <citation type="submission" date="2019-07" db="EMBL/GenBank/DDBJ databases">
        <title>Novel species of Flavobacterium.</title>
        <authorList>
            <person name="Liu Q."/>
            <person name="Xin Y.-H."/>
        </authorList>
    </citation>
    <scope>NUCLEOTIDE SEQUENCE [LARGE SCALE GENOMIC DNA]</scope>
    <source>
        <strain evidence="1 2">LB1R34</strain>
    </source>
</reference>
<sequence length="183" mass="21692">MKYLNILFLLLFVFKAEAQKEISTNYIGFYIDKSNKNKAELEFEIRNLTNDTIYISEENLNIKVYKNTKEIKEEIIDYGIATPFVRPRIARCPEIENIKNTLASKFSTELVQKNNIEIGEFRNAFDITLANCIVLFPNEIIYYKKHFVQKAFDKNCEVEMKYKPEKIFATYKSERNTLIEIKR</sequence>
<keyword evidence="2" id="KW-1185">Reference proteome</keyword>
<accession>A0A553DMG9</accession>
<protein>
    <submittedName>
        <fullName evidence="1">Uncharacterized protein</fullName>
    </submittedName>
</protein>
<dbReference type="Proteomes" id="UP000316371">
    <property type="component" value="Unassembled WGS sequence"/>
</dbReference>
<organism evidence="1 2">
    <name type="scientific">Flavobacterium restrictum</name>
    <dbReference type="NCBI Taxonomy" id="2594428"/>
    <lineage>
        <taxon>Bacteria</taxon>
        <taxon>Pseudomonadati</taxon>
        <taxon>Bacteroidota</taxon>
        <taxon>Flavobacteriia</taxon>
        <taxon>Flavobacteriales</taxon>
        <taxon>Flavobacteriaceae</taxon>
        <taxon>Flavobacterium</taxon>
    </lineage>
</organism>